<evidence type="ECO:0000256" key="1">
    <source>
        <dbReference type="SAM" id="MobiDB-lite"/>
    </source>
</evidence>
<reference evidence="2 3" key="1">
    <citation type="submission" date="2014-10" db="EMBL/GenBank/DDBJ databases">
        <title>Draft genome of the hookworm Ancylostoma caninum.</title>
        <authorList>
            <person name="Mitreva M."/>
        </authorList>
    </citation>
    <scope>NUCLEOTIDE SEQUENCE [LARGE SCALE GENOMIC DNA]</scope>
    <source>
        <strain evidence="2 3">Baltimore</strain>
    </source>
</reference>
<feature type="non-terminal residue" evidence="2">
    <location>
        <position position="1"/>
    </location>
</feature>
<gene>
    <name evidence="2" type="ORF">ANCCAN_12352</name>
</gene>
<protein>
    <submittedName>
        <fullName evidence="2">Uncharacterized protein</fullName>
    </submittedName>
</protein>
<keyword evidence="3" id="KW-1185">Reference proteome</keyword>
<evidence type="ECO:0000313" key="3">
    <source>
        <dbReference type="Proteomes" id="UP000252519"/>
    </source>
</evidence>
<organism evidence="2 3">
    <name type="scientific">Ancylostoma caninum</name>
    <name type="common">Dog hookworm</name>
    <dbReference type="NCBI Taxonomy" id="29170"/>
    <lineage>
        <taxon>Eukaryota</taxon>
        <taxon>Metazoa</taxon>
        <taxon>Ecdysozoa</taxon>
        <taxon>Nematoda</taxon>
        <taxon>Chromadorea</taxon>
        <taxon>Rhabditida</taxon>
        <taxon>Rhabditina</taxon>
        <taxon>Rhabditomorpha</taxon>
        <taxon>Strongyloidea</taxon>
        <taxon>Ancylostomatidae</taxon>
        <taxon>Ancylostomatinae</taxon>
        <taxon>Ancylostoma</taxon>
    </lineage>
</organism>
<proteinExistence type="predicted"/>
<feature type="region of interest" description="Disordered" evidence="1">
    <location>
        <begin position="34"/>
        <end position="69"/>
    </location>
</feature>
<comment type="caution">
    <text evidence="2">The sequence shown here is derived from an EMBL/GenBank/DDBJ whole genome shotgun (WGS) entry which is preliminary data.</text>
</comment>
<dbReference type="EMBL" id="JOJR01000225">
    <property type="protein sequence ID" value="RCN41682.1"/>
    <property type="molecule type" value="Genomic_DNA"/>
</dbReference>
<sequence length="83" mass="9292">QEIETRLGNVFNKEVAPRSISKQQQSLLTSTQILRIPGQTQAPSPLGPLRDVSDSDSSQPRSPAVAKKRVDYEVSYHCNRLWS</sequence>
<evidence type="ECO:0000313" key="2">
    <source>
        <dbReference type="EMBL" id="RCN41682.1"/>
    </source>
</evidence>
<dbReference type="AlphaFoldDB" id="A0A368GBE3"/>
<accession>A0A368GBE3</accession>
<name>A0A368GBE3_ANCCA</name>
<dbReference type="Proteomes" id="UP000252519">
    <property type="component" value="Unassembled WGS sequence"/>
</dbReference>